<gene>
    <name evidence="1" type="ORF">QAD02_012287</name>
</gene>
<evidence type="ECO:0000313" key="2">
    <source>
        <dbReference type="Proteomes" id="UP001239111"/>
    </source>
</evidence>
<organism evidence="1 2">
    <name type="scientific">Eretmocerus hayati</name>
    <dbReference type="NCBI Taxonomy" id="131215"/>
    <lineage>
        <taxon>Eukaryota</taxon>
        <taxon>Metazoa</taxon>
        <taxon>Ecdysozoa</taxon>
        <taxon>Arthropoda</taxon>
        <taxon>Hexapoda</taxon>
        <taxon>Insecta</taxon>
        <taxon>Pterygota</taxon>
        <taxon>Neoptera</taxon>
        <taxon>Endopterygota</taxon>
        <taxon>Hymenoptera</taxon>
        <taxon>Apocrita</taxon>
        <taxon>Proctotrupomorpha</taxon>
        <taxon>Chalcidoidea</taxon>
        <taxon>Aphelinidae</taxon>
        <taxon>Aphelininae</taxon>
        <taxon>Eretmocerus</taxon>
    </lineage>
</organism>
<name>A0ACC2P3Z5_9HYME</name>
<proteinExistence type="predicted"/>
<reference evidence="1" key="1">
    <citation type="submission" date="2023-04" db="EMBL/GenBank/DDBJ databases">
        <title>A chromosome-level genome assembly of the parasitoid wasp Eretmocerus hayati.</title>
        <authorList>
            <person name="Zhong Y."/>
            <person name="Liu S."/>
            <person name="Liu Y."/>
        </authorList>
    </citation>
    <scope>NUCLEOTIDE SEQUENCE</scope>
    <source>
        <strain evidence="1">ZJU_SS_LIU_2023</strain>
    </source>
</reference>
<dbReference type="Proteomes" id="UP001239111">
    <property type="component" value="Chromosome 2"/>
</dbReference>
<keyword evidence="2" id="KW-1185">Reference proteome</keyword>
<evidence type="ECO:0000313" key="1">
    <source>
        <dbReference type="EMBL" id="KAJ8676500.1"/>
    </source>
</evidence>
<protein>
    <submittedName>
        <fullName evidence="1">Uncharacterized protein</fullName>
    </submittedName>
</protein>
<accession>A0ACC2P3Z5</accession>
<comment type="caution">
    <text evidence="1">The sequence shown here is derived from an EMBL/GenBank/DDBJ whole genome shotgun (WGS) entry which is preliminary data.</text>
</comment>
<sequence>MITFTKLDTQIFNSETLHCLGYEVFNSFEETLRSNASDTLDISFFKIDSDEEEWFGVILTPSHIEFHRIKDNIFHQLETPYYPSNASRITTLEQVDSVFIFVWDSLHVQILIFHSHYGKFIARALQRVEIHDITDVSVWRFSGQSYFGISSSSGIWIYAWVEDSFRIIQKLPFGANLLNTLQIEKSIYLICADERKTSILQLTKGNPHFSSVQIIRRPSHHIATLTIKKASSEEYILSLSNIDSTVLYKISKSNVFVPFQKIVSTDSVIPIPKNESAHLIIMKDHKLETYRYDGWWFVKSNFRVDGIKNVKLVIFRGEQQILVRTLDGVWSLKRINWMKPKIPRNSYQSMKNWCSAAKNRAKNIRILLTEMHASTKNLGKIQRKLEVTRANAEDMEDLTSRYDRIVSRLNALNESIHHPKIPKLLHLSGFWANLVNLRCTGKCTVKKLVSKLKCDFLSQLKKPNDETQIVKLERVKVDKLEGFLCPVAGVKIAEISVGGLVNGLLLEDLVKNALRRSGGQIVTGEHVLANLHTSSLRSPSVELASNSTRQRIRVPDSIQAEELELIDGGLLLPLDGKPVTMAGLLRVAKAKFDGLVQLRCRPRGHAVSRIAPSIDFLERQELVGNYTLGNVRIVSEFQAKDAVGNESGKTFSRIGEAAIPLDETRLPVKLVLQQNQTIWSNITVEDLPKLLTKNNSQMVTVTGMKVAVNDVTLSNSLYSKLPLPKLKAKVCSMRAVTPDIRTSTISVDYAQANVVISENVYGAKELDDSISDSVISLKDVDLSRKSFSGSVFVQDVRLKNVEESPFYCFQRSKFMWYSPDTIEHSFKLNSLKLGSLNVTCGLKIPAPANLRNMIVNGNLQVNRINGIVLESLVRDIVHIDDDVFLHSAQFDNLEVEDVETFKANINLQNLQRSPNLGKKTIHGDLIIDDDLTLQNFLSYPSADRANTYVIHGSVTFLEEPNIEYINGKRLSKLISDTWMLDHSTIMTGHFVFKNVTLTDSSETFESLSSPSLGMWKKLKNRVLSRTKSQIIGVPAHIQSVTVPNAITQGNSSLQTADLYLNELFFMTLKKNANVTIQHEWHFEELNIQGGLEVRGRVNNLNLSSDIARHDVKLNVVTGKKVVEQLTVRNLDGLHFGEWVEDTLNVSDNDKISRIKGKKTFNTFNARLLNVSGTILGKDIQKCLMKFGDQNITAAKNIEGLIHSPSSTVNGLVNELNLTDFTKNHLKKQGLNQTVKSDIVFESTVQIMGNLTVGERIQGIAIEEVRSMNESFTPILNGLASLEPVVIGIDAIMKRRAKYWSKFEIVKEDAWPPLNDVIDTSDYSEFNDIFGECSLVNPLKLLCGKSKEFFLKYSMDSTEVLLNKTLFIEALPVLVQIGSGLRSKIIIHVYDPARESFDVALNVRAPGMTKAAISSLDNIIWIGARLHTEMLIIRFQPSTGEARKYHLSESRLIALKRVPMTNELVLVRDDGFWKLEGLAGPTLVFEVGLDAYDVEFFATEHDFFVGLRNSLGKRTRLLKARFEGF</sequence>
<dbReference type="EMBL" id="CM056742">
    <property type="protein sequence ID" value="KAJ8676500.1"/>
    <property type="molecule type" value="Genomic_DNA"/>
</dbReference>